<evidence type="ECO:0000256" key="4">
    <source>
        <dbReference type="SAM" id="MobiDB-lite"/>
    </source>
</evidence>
<feature type="compositionally biased region" description="Basic and acidic residues" evidence="4">
    <location>
        <begin position="1033"/>
        <end position="1042"/>
    </location>
</feature>
<feature type="compositionally biased region" description="Basic and acidic residues" evidence="4">
    <location>
        <begin position="54"/>
        <end position="68"/>
    </location>
</feature>
<feature type="compositionally biased region" description="Low complexity" evidence="4">
    <location>
        <begin position="671"/>
        <end position="685"/>
    </location>
</feature>
<comment type="similarity">
    <text evidence="3">Belongs to the smoothelin family.</text>
</comment>
<dbReference type="Pfam" id="PF00307">
    <property type="entry name" value="CH"/>
    <property type="match status" value="1"/>
</dbReference>
<keyword evidence="1" id="KW-0597">Phosphoprotein</keyword>
<dbReference type="Gene3D" id="1.10.418.10">
    <property type="entry name" value="Calponin-like domain"/>
    <property type="match status" value="1"/>
</dbReference>
<feature type="compositionally biased region" description="Basic and acidic residues" evidence="4">
    <location>
        <begin position="616"/>
        <end position="627"/>
    </location>
</feature>
<dbReference type="RefSeq" id="XP_033811897.1">
    <property type="nucleotide sequence ID" value="XM_033956006.1"/>
</dbReference>
<dbReference type="KEGG" id="gsh:117365525"/>
<reference evidence="7" key="1">
    <citation type="submission" date="2025-08" db="UniProtKB">
        <authorList>
            <consortium name="RefSeq"/>
        </authorList>
    </citation>
    <scope>IDENTIFICATION</scope>
</reference>
<feature type="compositionally biased region" description="Basic and acidic residues" evidence="4">
    <location>
        <begin position="348"/>
        <end position="360"/>
    </location>
</feature>
<evidence type="ECO:0000313" key="7">
    <source>
        <dbReference type="RefSeq" id="XP_033811897.1"/>
    </source>
</evidence>
<feature type="compositionally biased region" description="Basic and acidic residues" evidence="4">
    <location>
        <begin position="861"/>
        <end position="875"/>
    </location>
</feature>
<dbReference type="InterPro" id="IPR036872">
    <property type="entry name" value="CH_dom_sf"/>
</dbReference>
<feature type="region of interest" description="Disordered" evidence="4">
    <location>
        <begin position="908"/>
        <end position="1057"/>
    </location>
</feature>
<keyword evidence="2" id="KW-0175">Coiled coil</keyword>
<dbReference type="InParanoid" id="A0A6P8S2J8"/>
<sequence length="1233" mass="137036">MSEERFSAMDEGSLRKLLEVTLDLAERRQIRTAIRELRHKELEGSAEALATKRFRSEKSSQRQENKENWLHSMQRNAEKQKSLDLLSGKLESIKDVEELTTLLRGTSEYEERKLIRAAIRKLRAEEIEAVSLAGRLGNYRKEGDNESLLYRGRGNHGDLSASVVKEKEDLEERRRIRTQIQELRSAQNREAQNTGAKEMSSGMLLLLDPTRQELSSSSSSEPATCHLSQGTDGYSMSASSDVDLEATKDYGAEAPRELSWKEDHQDSSSGIEEDGERKESDEVFQPAERVGTGPASLEKEKSKCVSAEAPVLEGSGSMGRSGQEELEWSSENQSAKLSKGSEDLMAPSRDEKDSASENAKDQVTSPPFLRANSIRDRAKKFTEESPSANFKHGTSFANQKAESAEGGSQVQQEHLFFSASPAVRNRDTPTSPRANEKSKQNSEGLFQKRQDDILRKSKEDGRSTVTPGLTRGAAGNSIPQGAKAGQGQSQNQADGTSGSRSGSKGLAMPDDVRSFRPGSSKASSVPESWHGHSSGERRNSSQEEKAEISQVHRGGSRADKQEGGFGGRSLVGQLESTGMTSQRRHFENDERSFIAAEESGTQPSISAHRLGAGSGKAREIKSSEKSPTEANQEDMKTIFTIEIKDGRNQPTHNRIIGTPGNQRSELTLGLKSSPIKITTSSSSSSNARKGRRQGQGICCVGPSLFRSSSSDNSLKMPGVSLQDPDYEAQESVALAEAAFEKSIQEAVKGIHLDLQVFQKAVDERVDEIARTLDPLVKAVDDLKEDNLKLQVEQMRLAQQVDLLTRLRGSEEKVGLVAHPPTFASTRRHSSAHLSRSNSLMDAELVEPSRLAEAELPNGMEKAQEKKPEKKSKLTAEELSTIEEEEVLDKMLDQTTDYEERRLIRTAMRELRQKKRDQREKERDQRLKEMKMKAQEGRAGRTTEAPARQNERMAGGSSVNTITKTERLVHSNDGNKSSRTTTIESSYVKRSENGGTVVQTKSSFSSTSKKVGSIFDREDDASSRRSSLATLEQRQAERKKEMMKAQALPKTSATQARKAMIDKLEKDSGSPSNPALSRVAVQRSSSFGVPNANSIKQMLLDWCKTKTRGYEHVNIQNFSSSWSDGMAFCALVHNFFPDAFDYSQLNPQNRRKNFDLAFSSAEKHADCPQLLDVEDMVRMREPDWKVLVDCVPLVEVEDMMIMGKKPDSKCVFTYVQSLYNHLRRYELSLRRKEL</sequence>
<dbReference type="GeneID" id="117365525"/>
<dbReference type="Pfam" id="PF12510">
    <property type="entry name" value="Smoothelin"/>
    <property type="match status" value="3"/>
</dbReference>
<feature type="region of interest" description="Disordered" evidence="4">
    <location>
        <begin position="851"/>
        <end position="875"/>
    </location>
</feature>
<dbReference type="SMART" id="SM00033">
    <property type="entry name" value="CH"/>
    <property type="match status" value="1"/>
</dbReference>
<dbReference type="Proteomes" id="UP000515159">
    <property type="component" value="Chromosome 8"/>
</dbReference>
<accession>A0A6P8S2J8</accession>
<protein>
    <submittedName>
        <fullName evidence="7">Smoothelin</fullName>
    </submittedName>
</protein>
<feature type="compositionally biased region" description="Polar residues" evidence="4">
    <location>
        <begin position="395"/>
        <end position="412"/>
    </location>
</feature>
<dbReference type="PANTHER" id="PTHR23167:SF52">
    <property type="entry name" value="SMOOTHELIN"/>
    <property type="match status" value="1"/>
</dbReference>
<organism evidence="6 7">
    <name type="scientific">Geotrypetes seraphini</name>
    <name type="common">Gaboon caecilian</name>
    <name type="synonym">Caecilia seraphini</name>
    <dbReference type="NCBI Taxonomy" id="260995"/>
    <lineage>
        <taxon>Eukaryota</taxon>
        <taxon>Metazoa</taxon>
        <taxon>Chordata</taxon>
        <taxon>Craniata</taxon>
        <taxon>Vertebrata</taxon>
        <taxon>Euteleostomi</taxon>
        <taxon>Amphibia</taxon>
        <taxon>Gymnophiona</taxon>
        <taxon>Geotrypetes</taxon>
    </lineage>
</organism>
<dbReference type="PANTHER" id="PTHR23167">
    <property type="entry name" value="CALPONIN HOMOLOGY DOMAIN-CONTAINING PROTEIN DDB_G0272472-RELATED"/>
    <property type="match status" value="1"/>
</dbReference>
<feature type="region of interest" description="Disordered" evidence="4">
    <location>
        <begin position="211"/>
        <end position="695"/>
    </location>
</feature>
<dbReference type="PROSITE" id="PS50021">
    <property type="entry name" value="CH"/>
    <property type="match status" value="1"/>
</dbReference>
<dbReference type="SUPFAM" id="SSF47576">
    <property type="entry name" value="Calponin-homology domain, CH-domain"/>
    <property type="match status" value="1"/>
</dbReference>
<evidence type="ECO:0000256" key="1">
    <source>
        <dbReference type="ARBA" id="ARBA00022553"/>
    </source>
</evidence>
<dbReference type="InterPro" id="IPR050540">
    <property type="entry name" value="F-actin_Monoox_Mical"/>
</dbReference>
<feature type="compositionally biased region" description="Low complexity" evidence="4">
    <location>
        <begin position="995"/>
        <end position="1012"/>
    </location>
</feature>
<evidence type="ECO:0000259" key="5">
    <source>
        <dbReference type="PROSITE" id="PS50021"/>
    </source>
</evidence>
<feature type="domain" description="Calponin-homology (CH)" evidence="5">
    <location>
        <begin position="1092"/>
        <end position="1222"/>
    </location>
</feature>
<evidence type="ECO:0000313" key="6">
    <source>
        <dbReference type="Proteomes" id="UP000515159"/>
    </source>
</evidence>
<dbReference type="CTD" id="6525"/>
<feature type="compositionally biased region" description="Polar residues" evidence="4">
    <location>
        <begin position="971"/>
        <end position="984"/>
    </location>
</feature>
<feature type="compositionally biased region" description="Polar residues" evidence="4">
    <location>
        <begin position="226"/>
        <end position="240"/>
    </location>
</feature>
<gene>
    <name evidence="7" type="primary">SMTN</name>
</gene>
<feature type="compositionally biased region" description="Basic and acidic residues" evidence="4">
    <location>
        <begin position="373"/>
        <end position="383"/>
    </location>
</feature>
<dbReference type="InterPro" id="IPR001715">
    <property type="entry name" value="CH_dom"/>
</dbReference>
<proteinExistence type="inferred from homology"/>
<dbReference type="AlphaFoldDB" id="A0A6P8S2J8"/>
<feature type="compositionally biased region" description="Basic and acidic residues" evidence="4">
    <location>
        <begin position="529"/>
        <end position="547"/>
    </location>
</feature>
<name>A0A6P8S2J8_GEOSA</name>
<dbReference type="FunCoup" id="A0A6P8S2J8">
    <property type="interactions" value="417"/>
</dbReference>
<feature type="region of interest" description="Disordered" evidence="4">
    <location>
        <begin position="151"/>
        <end position="172"/>
    </location>
</feature>
<keyword evidence="6" id="KW-1185">Reference proteome</keyword>
<dbReference type="FunFam" id="1.10.418.10:FF:000009">
    <property type="entry name" value="smoothelin isoform X2"/>
    <property type="match status" value="1"/>
</dbReference>
<evidence type="ECO:0000256" key="2">
    <source>
        <dbReference type="ARBA" id="ARBA00023054"/>
    </source>
</evidence>
<feature type="compositionally biased region" description="Basic and acidic residues" evidence="4">
    <location>
        <begin position="245"/>
        <end position="266"/>
    </location>
</feature>
<dbReference type="OrthoDB" id="10017054at2759"/>
<feature type="region of interest" description="Disordered" evidence="4">
    <location>
        <begin position="48"/>
        <end position="68"/>
    </location>
</feature>
<feature type="compositionally biased region" description="Polar residues" evidence="4">
    <location>
        <begin position="486"/>
        <end position="502"/>
    </location>
</feature>
<feature type="compositionally biased region" description="Basic and acidic residues" evidence="4">
    <location>
        <begin position="908"/>
        <end position="940"/>
    </location>
</feature>
<dbReference type="InterPro" id="IPR022189">
    <property type="entry name" value="SMTN"/>
</dbReference>
<evidence type="ECO:0000256" key="3">
    <source>
        <dbReference type="ARBA" id="ARBA00061655"/>
    </source>
</evidence>
<feature type="compositionally biased region" description="Basic and acidic residues" evidence="4">
    <location>
        <begin position="434"/>
        <end position="462"/>
    </location>
</feature>